<dbReference type="EMBL" id="LTAZ01000005">
    <property type="protein sequence ID" value="KYH25570.1"/>
    <property type="molecule type" value="Genomic_DNA"/>
</dbReference>
<keyword evidence="1" id="KW-1133">Transmembrane helix</keyword>
<dbReference type="AlphaFoldDB" id="A0A151ADC2"/>
<name>A0A151ADC2_9EURY</name>
<feature type="transmembrane region" description="Helical" evidence="1">
    <location>
        <begin position="170"/>
        <end position="187"/>
    </location>
</feature>
<organism evidence="3 4">
    <name type="scientific">Halalkalicoccus paucihalophilus</name>
    <dbReference type="NCBI Taxonomy" id="1008153"/>
    <lineage>
        <taxon>Archaea</taxon>
        <taxon>Methanobacteriati</taxon>
        <taxon>Methanobacteriota</taxon>
        <taxon>Stenosarchaea group</taxon>
        <taxon>Halobacteria</taxon>
        <taxon>Halobacteriales</taxon>
        <taxon>Halococcaceae</taxon>
        <taxon>Halalkalicoccus</taxon>
    </lineage>
</organism>
<comment type="caution">
    <text evidence="3">The sequence shown here is derived from an EMBL/GenBank/DDBJ whole genome shotgun (WGS) entry which is preliminary data.</text>
</comment>
<sequence>MSVESLTQTRSIGARDLLECVPEPLQALVHTEHRLEKEEVFDLLYNPRRRATLQFLARRDRPRSLTELVELIAAEENGVPIGELERQQRRRVHVSLYQTHLPLLDDVGAIEYDRETGAITPGPCMDELLPYLDLPGVRRIPWRSYYGRVLMGYCCLGAVVLGGVLSALSLPTLAFATTVLFLGLALVQGRY</sequence>
<feature type="domain" description="DUF7344" evidence="2">
    <location>
        <begin position="41"/>
        <end position="119"/>
    </location>
</feature>
<dbReference type="PATRIC" id="fig|1008153.3.peg.2285"/>
<proteinExistence type="predicted"/>
<reference evidence="3 4" key="1">
    <citation type="submission" date="2016-02" db="EMBL/GenBank/DDBJ databases">
        <title>Genome sequence of Halalkalicoccus paucihalophilus DSM 24557.</title>
        <authorList>
            <person name="Poehlein A."/>
            <person name="Daniel R."/>
        </authorList>
    </citation>
    <scope>NUCLEOTIDE SEQUENCE [LARGE SCALE GENOMIC DNA]</scope>
    <source>
        <strain evidence="3 4">DSM 24557</strain>
    </source>
</reference>
<evidence type="ECO:0000313" key="3">
    <source>
        <dbReference type="EMBL" id="KYH25570.1"/>
    </source>
</evidence>
<evidence type="ECO:0000313" key="4">
    <source>
        <dbReference type="Proteomes" id="UP000075321"/>
    </source>
</evidence>
<dbReference type="InterPro" id="IPR055768">
    <property type="entry name" value="DUF7344"/>
</dbReference>
<keyword evidence="1" id="KW-0812">Transmembrane</keyword>
<keyword evidence="1" id="KW-0472">Membrane</keyword>
<protein>
    <recommendedName>
        <fullName evidence="2">DUF7344 domain-containing protein</fullName>
    </recommendedName>
</protein>
<feature type="transmembrane region" description="Helical" evidence="1">
    <location>
        <begin position="145"/>
        <end position="164"/>
    </location>
</feature>
<accession>A0A151ADC2</accession>
<keyword evidence="4" id="KW-1185">Reference proteome</keyword>
<evidence type="ECO:0000256" key="1">
    <source>
        <dbReference type="SAM" id="Phobius"/>
    </source>
</evidence>
<dbReference type="InterPro" id="IPR036388">
    <property type="entry name" value="WH-like_DNA-bd_sf"/>
</dbReference>
<evidence type="ECO:0000259" key="2">
    <source>
        <dbReference type="Pfam" id="PF24035"/>
    </source>
</evidence>
<dbReference type="Proteomes" id="UP000075321">
    <property type="component" value="Unassembled WGS sequence"/>
</dbReference>
<gene>
    <name evidence="3" type="ORF">HAPAU_22440</name>
</gene>
<dbReference type="RefSeq" id="WP_245634078.1">
    <property type="nucleotide sequence ID" value="NZ_LTAZ01000005.1"/>
</dbReference>
<dbReference type="Pfam" id="PF24035">
    <property type="entry name" value="DUF7344"/>
    <property type="match status" value="1"/>
</dbReference>
<dbReference type="Gene3D" id="1.10.10.10">
    <property type="entry name" value="Winged helix-like DNA-binding domain superfamily/Winged helix DNA-binding domain"/>
    <property type="match status" value="1"/>
</dbReference>